<organism evidence="1 2">
    <name type="scientific">Pocillopora damicornis</name>
    <name type="common">Cauliflower coral</name>
    <name type="synonym">Millepora damicornis</name>
    <dbReference type="NCBI Taxonomy" id="46731"/>
    <lineage>
        <taxon>Eukaryota</taxon>
        <taxon>Metazoa</taxon>
        <taxon>Cnidaria</taxon>
        <taxon>Anthozoa</taxon>
        <taxon>Hexacorallia</taxon>
        <taxon>Scleractinia</taxon>
        <taxon>Astrocoeniina</taxon>
        <taxon>Pocilloporidae</taxon>
        <taxon>Pocillopora</taxon>
    </lineage>
</organism>
<proteinExistence type="predicted"/>
<dbReference type="Proteomes" id="UP000275408">
    <property type="component" value="Unassembled WGS sequence"/>
</dbReference>
<sequence length="96" mass="10588">MAAESYHGSHFVANCVGMRFSLLEIMVTLVRLPRKYKLERTKETAASYAACQWLDGTAIHTPPPSLTDRAVPLGFVVGTLLTCPQAQIMLKVLPRT</sequence>
<evidence type="ECO:0000313" key="2">
    <source>
        <dbReference type="Proteomes" id="UP000275408"/>
    </source>
</evidence>
<dbReference type="EMBL" id="RCHS01003197">
    <property type="protein sequence ID" value="RMX43468.1"/>
    <property type="molecule type" value="Genomic_DNA"/>
</dbReference>
<dbReference type="AlphaFoldDB" id="A0A3M6TQB8"/>
<comment type="caution">
    <text evidence="1">The sequence shown here is derived from an EMBL/GenBank/DDBJ whole genome shotgun (WGS) entry which is preliminary data.</text>
</comment>
<name>A0A3M6TQB8_POCDA</name>
<gene>
    <name evidence="1" type="ORF">pdam_00001884</name>
</gene>
<accession>A0A3M6TQB8</accession>
<reference evidence="1 2" key="1">
    <citation type="journal article" date="2018" name="Sci. Rep.">
        <title>Comparative analysis of the Pocillopora damicornis genome highlights role of immune system in coral evolution.</title>
        <authorList>
            <person name="Cunning R."/>
            <person name="Bay R.A."/>
            <person name="Gillette P."/>
            <person name="Baker A.C."/>
            <person name="Traylor-Knowles N."/>
        </authorList>
    </citation>
    <scope>NUCLEOTIDE SEQUENCE [LARGE SCALE GENOMIC DNA]</scope>
    <source>
        <strain evidence="1">RSMAS</strain>
        <tissue evidence="1">Whole animal</tissue>
    </source>
</reference>
<keyword evidence="2" id="KW-1185">Reference proteome</keyword>
<evidence type="ECO:0000313" key="1">
    <source>
        <dbReference type="EMBL" id="RMX43468.1"/>
    </source>
</evidence>
<protein>
    <submittedName>
        <fullName evidence="1">Uncharacterized protein</fullName>
    </submittedName>
</protein>